<organism evidence="9 10">
    <name type="scientific">Nitrospirillum amazonense</name>
    <dbReference type="NCBI Taxonomy" id="28077"/>
    <lineage>
        <taxon>Bacteria</taxon>
        <taxon>Pseudomonadati</taxon>
        <taxon>Pseudomonadota</taxon>
        <taxon>Alphaproteobacteria</taxon>
        <taxon>Rhodospirillales</taxon>
        <taxon>Azospirillaceae</taxon>
        <taxon>Nitrospirillum</taxon>
    </lineage>
</organism>
<dbReference type="GO" id="GO:0055085">
    <property type="term" value="P:transmembrane transport"/>
    <property type="evidence" value="ECO:0007669"/>
    <property type="project" value="InterPro"/>
</dbReference>
<dbReference type="OrthoDB" id="9792509at2"/>
<feature type="transmembrane region" description="Helical" evidence="7">
    <location>
        <begin position="186"/>
        <end position="211"/>
    </location>
</feature>
<feature type="domain" description="ABC transmembrane type-1" evidence="8">
    <location>
        <begin position="55"/>
        <end position="244"/>
    </location>
</feature>
<dbReference type="PROSITE" id="PS50928">
    <property type="entry name" value="ABC_TM1"/>
    <property type="match status" value="1"/>
</dbReference>
<sequence length="261" mass="27766">MNTLRRLAPIILGVIVLAAWEGLVRLLAVPAFVLPPPSAVVAALLADPNTLGLSLWFTLTVTLQAFALAVTGGVALAILFTRSPLLASALYPYAVILQVTPVMAIAPLLLVWVGYERVDLAQLILAWIVAFFPILGNTTLGLRSADAGLRDLFRLYGASKWQVLWRLELPSALPYLLAGTKISGGLALIGAVVAEFVAGSGTGSGLAWRIVDASNRLNTPRMFAALALLSLLGVAIFALLSLVQRLALRRWHDSEADIANV</sequence>
<dbReference type="Pfam" id="PF00528">
    <property type="entry name" value="BPD_transp_1"/>
    <property type="match status" value="1"/>
</dbReference>
<reference evidence="9 10" key="1">
    <citation type="submission" date="2019-06" db="EMBL/GenBank/DDBJ databases">
        <title>Genomic Encyclopedia of Type Strains, Phase IV (KMG-V): Genome sequencing to study the core and pangenomes of soil and plant-associated prokaryotes.</title>
        <authorList>
            <person name="Whitman W."/>
        </authorList>
    </citation>
    <scope>NUCLEOTIDE SEQUENCE [LARGE SCALE GENOMIC DNA]</scope>
    <source>
        <strain evidence="9 10">BR 11880</strain>
    </source>
</reference>
<name>A0A560F533_9PROT</name>
<accession>A0A560F533</accession>
<feature type="transmembrane region" description="Helical" evidence="7">
    <location>
        <begin position="90"/>
        <end position="115"/>
    </location>
</feature>
<proteinExistence type="inferred from homology"/>
<keyword evidence="5 7" id="KW-1133">Transmembrane helix</keyword>
<dbReference type="InterPro" id="IPR000515">
    <property type="entry name" value="MetI-like"/>
</dbReference>
<dbReference type="GO" id="GO:0005886">
    <property type="term" value="C:plasma membrane"/>
    <property type="evidence" value="ECO:0007669"/>
    <property type="project" value="UniProtKB-SubCell"/>
</dbReference>
<evidence type="ECO:0000256" key="1">
    <source>
        <dbReference type="ARBA" id="ARBA00004651"/>
    </source>
</evidence>
<evidence type="ECO:0000256" key="2">
    <source>
        <dbReference type="ARBA" id="ARBA00022448"/>
    </source>
</evidence>
<dbReference type="PANTHER" id="PTHR30151">
    <property type="entry name" value="ALKANE SULFONATE ABC TRANSPORTER-RELATED, MEMBRANE SUBUNIT"/>
    <property type="match status" value="1"/>
</dbReference>
<dbReference type="InterPro" id="IPR035906">
    <property type="entry name" value="MetI-like_sf"/>
</dbReference>
<dbReference type="Proteomes" id="UP000319859">
    <property type="component" value="Unassembled WGS sequence"/>
</dbReference>
<evidence type="ECO:0000256" key="6">
    <source>
        <dbReference type="ARBA" id="ARBA00023136"/>
    </source>
</evidence>
<dbReference type="PANTHER" id="PTHR30151:SF41">
    <property type="entry name" value="ABC TRANSPORTER PERMEASE PROTEIN"/>
    <property type="match status" value="1"/>
</dbReference>
<dbReference type="CDD" id="cd06261">
    <property type="entry name" value="TM_PBP2"/>
    <property type="match status" value="1"/>
</dbReference>
<dbReference type="AlphaFoldDB" id="A0A560F533"/>
<keyword evidence="3" id="KW-1003">Cell membrane</keyword>
<evidence type="ECO:0000256" key="4">
    <source>
        <dbReference type="ARBA" id="ARBA00022692"/>
    </source>
</evidence>
<comment type="caution">
    <text evidence="9">The sequence shown here is derived from an EMBL/GenBank/DDBJ whole genome shotgun (WGS) entry which is preliminary data.</text>
</comment>
<keyword evidence="6 7" id="KW-0472">Membrane</keyword>
<evidence type="ECO:0000259" key="8">
    <source>
        <dbReference type="PROSITE" id="PS50928"/>
    </source>
</evidence>
<keyword evidence="2 7" id="KW-0813">Transport</keyword>
<dbReference type="Gene3D" id="1.10.3720.10">
    <property type="entry name" value="MetI-like"/>
    <property type="match status" value="1"/>
</dbReference>
<evidence type="ECO:0000313" key="9">
    <source>
        <dbReference type="EMBL" id="TWB16709.1"/>
    </source>
</evidence>
<feature type="transmembrane region" description="Helical" evidence="7">
    <location>
        <begin position="223"/>
        <end position="243"/>
    </location>
</feature>
<comment type="subcellular location">
    <subcellularLocation>
        <location evidence="1 7">Cell membrane</location>
        <topology evidence="1 7">Multi-pass membrane protein</topology>
    </subcellularLocation>
</comment>
<evidence type="ECO:0000256" key="7">
    <source>
        <dbReference type="RuleBase" id="RU363032"/>
    </source>
</evidence>
<protein>
    <submittedName>
        <fullName evidence="9">NitT/TauT family transport system permease protein</fullName>
    </submittedName>
</protein>
<gene>
    <name evidence="9" type="ORF">FBZ89_113119</name>
</gene>
<evidence type="ECO:0000313" key="10">
    <source>
        <dbReference type="Proteomes" id="UP000319859"/>
    </source>
</evidence>
<comment type="similarity">
    <text evidence="7">Belongs to the binding-protein-dependent transport system permease family.</text>
</comment>
<feature type="transmembrane region" description="Helical" evidence="7">
    <location>
        <begin position="53"/>
        <end position="78"/>
    </location>
</feature>
<evidence type="ECO:0000256" key="5">
    <source>
        <dbReference type="ARBA" id="ARBA00022989"/>
    </source>
</evidence>
<evidence type="ECO:0000256" key="3">
    <source>
        <dbReference type="ARBA" id="ARBA00022475"/>
    </source>
</evidence>
<keyword evidence="4 7" id="KW-0812">Transmembrane</keyword>
<dbReference type="RefSeq" id="WP_145751540.1">
    <property type="nucleotide sequence ID" value="NZ_VITN01000013.1"/>
</dbReference>
<dbReference type="EMBL" id="VITN01000013">
    <property type="protein sequence ID" value="TWB16709.1"/>
    <property type="molecule type" value="Genomic_DNA"/>
</dbReference>
<feature type="transmembrane region" description="Helical" evidence="7">
    <location>
        <begin position="121"/>
        <end position="142"/>
    </location>
</feature>
<feature type="transmembrane region" description="Helical" evidence="7">
    <location>
        <begin position="7"/>
        <end position="33"/>
    </location>
</feature>
<dbReference type="SUPFAM" id="SSF161098">
    <property type="entry name" value="MetI-like"/>
    <property type="match status" value="1"/>
</dbReference>